<reference evidence="2 3" key="1">
    <citation type="submission" date="2018-07" db="EMBL/GenBank/DDBJ databases">
        <title>Genomic and Epidemiologic Investigation of an Indolent Hospital Outbreak.</title>
        <authorList>
            <person name="Johnson R.C."/>
            <person name="Deming C."/>
            <person name="Conlan S."/>
            <person name="Zellmer C.J."/>
            <person name="Michelin A.V."/>
            <person name="Lee-Lin S."/>
            <person name="Thomas P.J."/>
            <person name="Park M."/>
            <person name="Weingarten R.A."/>
            <person name="Less J."/>
            <person name="Dekker J.P."/>
            <person name="Frank K.M."/>
            <person name="Musser K.A."/>
            <person name="Mcquiston J.R."/>
            <person name="Henderson D.K."/>
            <person name="Lau A.F."/>
            <person name="Palmore T.N."/>
            <person name="Segre J.A."/>
        </authorList>
    </citation>
    <scope>NUCLEOTIDE SEQUENCE [LARGE SCALE GENOMIC DNA]</scope>
    <source>
        <strain evidence="2 3">SK-NIH.Env6_1116</strain>
    </source>
</reference>
<dbReference type="NCBIfam" id="TIGR01644">
    <property type="entry name" value="phage_P2_V"/>
    <property type="match status" value="1"/>
</dbReference>
<comment type="caution">
    <text evidence="2">The sequence shown here is derived from an EMBL/GenBank/DDBJ whole genome shotgun (WGS) entry which is preliminary data.</text>
</comment>
<proteinExistence type="predicted"/>
<gene>
    <name evidence="2" type="ORF">DAH51_10260</name>
</gene>
<dbReference type="Pfam" id="PF06890">
    <property type="entry name" value="Phage_Mu_Gp45"/>
    <property type="match status" value="1"/>
</dbReference>
<dbReference type="PIRSF" id="PIRSF012337">
    <property type="entry name" value="gp45"/>
    <property type="match status" value="1"/>
</dbReference>
<organism evidence="2 3">
    <name type="scientific">Sphingobium yanoikuyae</name>
    <name type="common">Sphingomonas yanoikuyae</name>
    <dbReference type="NCBI Taxonomy" id="13690"/>
    <lineage>
        <taxon>Bacteria</taxon>
        <taxon>Pseudomonadati</taxon>
        <taxon>Pseudomonadota</taxon>
        <taxon>Alphaproteobacteria</taxon>
        <taxon>Sphingomonadales</taxon>
        <taxon>Sphingomonadaceae</taxon>
        <taxon>Sphingobium</taxon>
    </lineage>
</organism>
<dbReference type="EMBL" id="QRAL01000009">
    <property type="protein sequence ID" value="RSU57186.1"/>
    <property type="molecule type" value="Genomic_DNA"/>
</dbReference>
<protein>
    <submittedName>
        <fullName evidence="2">Phage baseplate assembly protein V</fullName>
    </submittedName>
</protein>
<name>A0A430BWW3_SPHYA</name>
<evidence type="ECO:0000259" key="1">
    <source>
        <dbReference type="Pfam" id="PF06890"/>
    </source>
</evidence>
<dbReference type="InterPro" id="IPR013046">
    <property type="entry name" value="GpV/Gp45"/>
</dbReference>
<feature type="domain" description="Bacteriophage Mu Gp45 N-terminal" evidence="1">
    <location>
        <begin position="23"/>
        <end position="90"/>
    </location>
</feature>
<evidence type="ECO:0000313" key="3">
    <source>
        <dbReference type="Proteomes" id="UP000287401"/>
    </source>
</evidence>
<dbReference type="Proteomes" id="UP000287401">
    <property type="component" value="Unassembled WGS sequence"/>
</dbReference>
<accession>A0A430BWW3</accession>
<dbReference type="RefSeq" id="WP_125998190.1">
    <property type="nucleotide sequence ID" value="NZ_QRAL01000009.1"/>
</dbReference>
<dbReference type="InterPro" id="IPR053861">
    <property type="entry name" value="Phage_Mu_Gp45_N"/>
</dbReference>
<sequence length="189" mass="19682">MSLQAMKSALQAQAHRVRMMVTRAVVAGVDDSKTMQSLQVDLLDDETQDAVEHFQPYGFTAHPRPGAEAVALSVGGLRGHTLLLGVADRRYRITGLQEGEVAIHDDQGQFVLLGRDGIRVVSPQGVSIETDGDFSVEAGGAVSIKGAGETLIDGASILLGEGASLNAARKTDTVSTTAITGGSSKVKIA</sequence>
<dbReference type="AlphaFoldDB" id="A0A430BWW3"/>
<evidence type="ECO:0000313" key="2">
    <source>
        <dbReference type="EMBL" id="RSU57186.1"/>
    </source>
</evidence>
<dbReference type="InterPro" id="IPR014462">
    <property type="entry name" value="Phage_Mu_Gp45"/>
</dbReference>